<dbReference type="AlphaFoldDB" id="B4FZ97"/>
<protein>
    <submittedName>
        <fullName evidence="3">Uncharacterized protein</fullName>
    </submittedName>
</protein>
<feature type="compositionally biased region" description="Low complexity" evidence="1">
    <location>
        <begin position="14"/>
        <end position="38"/>
    </location>
</feature>
<keyword evidence="2" id="KW-0812">Transmembrane</keyword>
<feature type="compositionally biased region" description="Basic residues" evidence="1">
    <location>
        <begin position="105"/>
        <end position="121"/>
    </location>
</feature>
<feature type="transmembrane region" description="Helical" evidence="2">
    <location>
        <begin position="124"/>
        <end position="146"/>
    </location>
</feature>
<dbReference type="EMBL" id="BT042435">
    <property type="protein sequence ID" value="ACF87440.1"/>
    <property type="molecule type" value="mRNA"/>
</dbReference>
<name>B4FZ97_MAIZE</name>
<reference evidence="3" key="1">
    <citation type="journal article" date="2009" name="PLoS Genet.">
        <title>Sequencing, mapping, and analysis of 27,455 maize full-length cDNAs.</title>
        <authorList>
            <person name="Soderlund C."/>
            <person name="Descour A."/>
            <person name="Kudrna D."/>
            <person name="Bomhoff M."/>
            <person name="Boyd L."/>
            <person name="Currie J."/>
            <person name="Angelova A."/>
            <person name="Collura K."/>
            <person name="Wissotski M."/>
            <person name="Ashley E."/>
            <person name="Morrow D."/>
            <person name="Fernandes J."/>
            <person name="Walbot V."/>
            <person name="Yu Y."/>
        </authorList>
    </citation>
    <scope>NUCLEOTIDE SEQUENCE</scope>
    <source>
        <strain evidence="3">B73</strain>
    </source>
</reference>
<feature type="region of interest" description="Disordered" evidence="1">
    <location>
        <begin position="1"/>
        <end position="121"/>
    </location>
</feature>
<proteinExistence type="evidence at transcript level"/>
<organism evidence="3">
    <name type="scientific">Zea mays</name>
    <name type="common">Maize</name>
    <dbReference type="NCBI Taxonomy" id="4577"/>
    <lineage>
        <taxon>Eukaryota</taxon>
        <taxon>Viridiplantae</taxon>
        <taxon>Streptophyta</taxon>
        <taxon>Embryophyta</taxon>
        <taxon>Tracheophyta</taxon>
        <taxon>Spermatophyta</taxon>
        <taxon>Magnoliopsida</taxon>
        <taxon>Liliopsida</taxon>
        <taxon>Poales</taxon>
        <taxon>Poaceae</taxon>
        <taxon>PACMAD clade</taxon>
        <taxon>Panicoideae</taxon>
        <taxon>Andropogonodae</taxon>
        <taxon>Andropogoneae</taxon>
        <taxon>Tripsacinae</taxon>
        <taxon>Zea</taxon>
    </lineage>
</organism>
<evidence type="ECO:0000256" key="1">
    <source>
        <dbReference type="SAM" id="MobiDB-lite"/>
    </source>
</evidence>
<accession>B4FZ97</accession>
<evidence type="ECO:0000256" key="2">
    <source>
        <dbReference type="SAM" id="Phobius"/>
    </source>
</evidence>
<keyword evidence="2" id="KW-0472">Membrane</keyword>
<evidence type="ECO:0000313" key="3">
    <source>
        <dbReference type="EMBL" id="ACF87440.1"/>
    </source>
</evidence>
<keyword evidence="2" id="KW-1133">Transmembrane helix</keyword>
<feature type="compositionally biased region" description="Basic residues" evidence="1">
    <location>
        <begin position="42"/>
        <end position="56"/>
    </location>
</feature>
<sequence length="161" mass="18008">MATGEVVPEELLPAGKAAGRQQQQQGGRQRGCCGAGAQLHGVRSRLKRHRQRRGRLIRQGEHGRRPVPAEARPEDVQGVPGAPGGPGGHVRLLRQRQQQQQPVGVRRHLPGQGRRPHARRRRAVRVRTAFSISLLPFLFIFFIRYVPAARLIALTTRWCVL</sequence>